<dbReference type="Proteomes" id="UP001419268">
    <property type="component" value="Unassembled WGS sequence"/>
</dbReference>
<accession>A0AAP0J097</accession>
<comment type="caution">
    <text evidence="1">The sequence shown here is derived from an EMBL/GenBank/DDBJ whole genome shotgun (WGS) entry which is preliminary data.</text>
</comment>
<protein>
    <submittedName>
        <fullName evidence="1">Uncharacterized protein</fullName>
    </submittedName>
</protein>
<dbReference type="PANTHER" id="PTHR47361">
    <property type="entry name" value="RING/U-BOX SUPERFAMILY PROTEIN"/>
    <property type="match status" value="1"/>
</dbReference>
<reference evidence="1 2" key="1">
    <citation type="submission" date="2024-01" db="EMBL/GenBank/DDBJ databases">
        <title>Genome assemblies of Stephania.</title>
        <authorList>
            <person name="Yang L."/>
        </authorList>
    </citation>
    <scope>NUCLEOTIDE SEQUENCE [LARGE SCALE GENOMIC DNA]</scope>
    <source>
        <strain evidence="1">JXDWG</strain>
        <tissue evidence="1">Leaf</tissue>
    </source>
</reference>
<gene>
    <name evidence="1" type="ORF">Scep_013890</name>
</gene>
<name>A0AAP0J097_9MAGN</name>
<proteinExistence type="predicted"/>
<evidence type="ECO:0000313" key="1">
    <source>
        <dbReference type="EMBL" id="KAK9125044.1"/>
    </source>
</evidence>
<dbReference type="EMBL" id="JBBNAG010000006">
    <property type="protein sequence ID" value="KAK9125044.1"/>
    <property type="molecule type" value="Genomic_DNA"/>
</dbReference>
<dbReference type="AlphaFoldDB" id="A0AAP0J097"/>
<dbReference type="PANTHER" id="PTHR47361:SF4">
    <property type="entry name" value="RING_U-BOX SUPERFAMILY PROTEIN"/>
    <property type="match status" value="1"/>
</dbReference>
<sequence>MAGMLPFQFSYLSLSYWRFALLSDPCLCDRIQDYLLEESVCLLLKANWFRAPDDSSTRGSYDEHEEYYLYEEDDDGMDDFLSQSGFLQPSIGNPEVGKQWLCKGPGVVEARLLSNEGFQQDLGSSYRTNKGNKVEIGNGRRAKRAMEARSCG</sequence>
<keyword evidence="2" id="KW-1185">Reference proteome</keyword>
<evidence type="ECO:0000313" key="2">
    <source>
        <dbReference type="Proteomes" id="UP001419268"/>
    </source>
</evidence>
<organism evidence="1 2">
    <name type="scientific">Stephania cephalantha</name>
    <dbReference type="NCBI Taxonomy" id="152367"/>
    <lineage>
        <taxon>Eukaryota</taxon>
        <taxon>Viridiplantae</taxon>
        <taxon>Streptophyta</taxon>
        <taxon>Embryophyta</taxon>
        <taxon>Tracheophyta</taxon>
        <taxon>Spermatophyta</taxon>
        <taxon>Magnoliopsida</taxon>
        <taxon>Ranunculales</taxon>
        <taxon>Menispermaceae</taxon>
        <taxon>Menispermoideae</taxon>
        <taxon>Cissampelideae</taxon>
        <taxon>Stephania</taxon>
    </lineage>
</organism>